<keyword evidence="2 4" id="KW-0694">RNA-binding</keyword>
<dbReference type="CDD" id="cd00165">
    <property type="entry name" value="S4"/>
    <property type="match status" value="1"/>
</dbReference>
<dbReference type="Proteomes" id="UP001385848">
    <property type="component" value="Unassembled WGS sequence"/>
</dbReference>
<dbReference type="EMBL" id="VYWW01000023">
    <property type="protein sequence ID" value="KAA9322002.1"/>
    <property type="molecule type" value="Genomic_DNA"/>
</dbReference>
<accession>A0A5N1I8S7</accession>
<keyword evidence="10" id="KW-1185">Reference proteome</keyword>
<dbReference type="Gene3D" id="3.10.290.10">
    <property type="entry name" value="RNA-binding S4 domain"/>
    <property type="match status" value="1"/>
</dbReference>
<dbReference type="GO" id="GO:0120159">
    <property type="term" value="F:rRNA pseudouridine synthase activity"/>
    <property type="evidence" value="ECO:0007669"/>
    <property type="project" value="UniProtKB-ARBA"/>
</dbReference>
<dbReference type="CDD" id="cd02553">
    <property type="entry name" value="PseudoU_synth_RsuA"/>
    <property type="match status" value="1"/>
</dbReference>
<dbReference type="Pfam" id="PF00849">
    <property type="entry name" value="PseudoU_synth_2"/>
    <property type="match status" value="1"/>
</dbReference>
<dbReference type="InterPro" id="IPR002942">
    <property type="entry name" value="S4_RNA-bd"/>
</dbReference>
<evidence type="ECO:0000256" key="4">
    <source>
        <dbReference type="PROSITE-ProRule" id="PRU00182"/>
    </source>
</evidence>
<evidence type="ECO:0000256" key="5">
    <source>
        <dbReference type="RuleBase" id="RU003887"/>
    </source>
</evidence>
<dbReference type="InterPro" id="IPR050343">
    <property type="entry name" value="RsuA_PseudoU_synthase"/>
</dbReference>
<reference evidence="7 9" key="1">
    <citation type="submission" date="2019-09" db="EMBL/GenBank/DDBJ databases">
        <title>Draft genome sequence assemblies of isolates from the urinary tract.</title>
        <authorList>
            <person name="Mores C.R."/>
            <person name="Putonti C."/>
            <person name="Wolfe A.J."/>
        </authorList>
    </citation>
    <scope>NUCLEOTIDE SEQUENCE [LARGE SCALE GENOMIC DNA]</scope>
    <source>
        <strain evidence="7 9">UMB246</strain>
    </source>
</reference>
<dbReference type="InterPro" id="IPR000748">
    <property type="entry name" value="PsdUridine_synth_RsuA/RluB/E/F"/>
</dbReference>
<dbReference type="EMBL" id="JBBVUL010000002">
    <property type="protein sequence ID" value="MEL0564537.1"/>
    <property type="molecule type" value="Genomic_DNA"/>
</dbReference>
<dbReference type="Pfam" id="PF01479">
    <property type="entry name" value="S4"/>
    <property type="match status" value="1"/>
</dbReference>
<dbReference type="SUPFAM" id="SSF55174">
    <property type="entry name" value="Alpha-L RNA-binding motif"/>
    <property type="match status" value="1"/>
</dbReference>
<gene>
    <name evidence="8" type="ORF">AAC431_01175</name>
    <name evidence="7" type="ORF">F6H94_05735</name>
</gene>
<dbReference type="GO" id="GO:0003723">
    <property type="term" value="F:RNA binding"/>
    <property type="evidence" value="ECO:0007669"/>
    <property type="project" value="UniProtKB-KW"/>
</dbReference>
<dbReference type="Proteomes" id="UP000327236">
    <property type="component" value="Unassembled WGS sequence"/>
</dbReference>
<comment type="caution">
    <text evidence="7">The sequence shown here is derived from an EMBL/GenBank/DDBJ whole genome shotgun (WGS) entry which is preliminary data.</text>
</comment>
<proteinExistence type="inferred from homology"/>
<dbReference type="EC" id="5.4.99.-" evidence="5"/>
<dbReference type="PROSITE" id="PS50889">
    <property type="entry name" value="S4"/>
    <property type="match status" value="1"/>
</dbReference>
<evidence type="ECO:0000256" key="2">
    <source>
        <dbReference type="ARBA" id="ARBA00022884"/>
    </source>
</evidence>
<name>A0A5N1I8S7_LACJE</name>
<reference evidence="8 10" key="2">
    <citation type="submission" date="2024-04" db="EMBL/GenBank/DDBJ databases">
        <title>Three lactobacilli isolated from voided urine samples from females with type 2 diabetes.</title>
        <authorList>
            <person name="Kula A."/>
            <person name="Stegman N."/>
            <person name="Putonti C."/>
        </authorList>
    </citation>
    <scope>NUCLEOTIDE SEQUENCE [LARGE SCALE GENOMIC DNA]</scope>
    <source>
        <strain evidence="8 10">1855</strain>
    </source>
</reference>
<dbReference type="InterPro" id="IPR020094">
    <property type="entry name" value="TruA/RsuA/RluB/E/F_N"/>
</dbReference>
<evidence type="ECO:0000259" key="6">
    <source>
        <dbReference type="SMART" id="SM00363"/>
    </source>
</evidence>
<protein>
    <recommendedName>
        <fullName evidence="5">Pseudouridine synthase</fullName>
        <ecNumber evidence="5">5.4.99.-</ecNumber>
    </recommendedName>
</protein>
<dbReference type="Gene3D" id="3.30.70.580">
    <property type="entry name" value="Pseudouridine synthase I, catalytic domain, N-terminal subdomain"/>
    <property type="match status" value="1"/>
</dbReference>
<keyword evidence="3 5" id="KW-0413">Isomerase</keyword>
<dbReference type="RefSeq" id="WP_006584513.1">
    <property type="nucleotide sequence ID" value="NZ_CATOUV010000001.1"/>
</dbReference>
<feature type="domain" description="RNA-binding S4" evidence="6">
    <location>
        <begin position="1"/>
        <end position="58"/>
    </location>
</feature>
<evidence type="ECO:0000256" key="3">
    <source>
        <dbReference type="ARBA" id="ARBA00023235"/>
    </source>
</evidence>
<organism evidence="7 9">
    <name type="scientific">Lactobacillus jensenii</name>
    <dbReference type="NCBI Taxonomy" id="109790"/>
    <lineage>
        <taxon>Bacteria</taxon>
        <taxon>Bacillati</taxon>
        <taxon>Bacillota</taxon>
        <taxon>Bacilli</taxon>
        <taxon>Lactobacillales</taxon>
        <taxon>Lactobacillaceae</taxon>
        <taxon>Lactobacillus</taxon>
    </lineage>
</organism>
<dbReference type="PROSITE" id="PS01149">
    <property type="entry name" value="PSI_RSU"/>
    <property type="match status" value="1"/>
</dbReference>
<dbReference type="PANTHER" id="PTHR47683:SF4">
    <property type="entry name" value="PSEUDOURIDINE SYNTHASE"/>
    <property type="match status" value="1"/>
</dbReference>
<sequence length="234" mass="26289">MRIDKYLANMNVGSRKEVHNLIKAKKVTINEKLVKQAKQQVTENDMVKVDNQTITYQQFHYFMLNKPTGVITATEDPQQKTVLDLIASKDRYPDLAPVGRLDKDTTGLLLITNDGQLNHNLLSPKKHVAKTYFVELDQEIANEVDSAFAKGVALADGTQVGSAQLIIDKSNKKQGLITIHEGKFHQIKRMFGLFDLGVVKLKRIKMGNLSLDENLPQGKYRELTEAEISALKDS</sequence>
<dbReference type="NCBIfam" id="TIGR00093">
    <property type="entry name" value="pseudouridine synthase"/>
    <property type="match status" value="1"/>
</dbReference>
<dbReference type="KEGG" id="lje:BUE77_05945"/>
<dbReference type="InterPro" id="IPR020103">
    <property type="entry name" value="PsdUridine_synth_cat_dom_sf"/>
</dbReference>
<dbReference type="GO" id="GO:0000455">
    <property type="term" value="P:enzyme-directed rRNA pseudouridine synthesis"/>
    <property type="evidence" value="ECO:0007669"/>
    <property type="project" value="UniProtKB-ARBA"/>
</dbReference>
<dbReference type="InterPro" id="IPR018496">
    <property type="entry name" value="PsdUridine_synth_RsuA/RluB_CS"/>
</dbReference>
<dbReference type="SMART" id="SM00363">
    <property type="entry name" value="S4"/>
    <property type="match status" value="1"/>
</dbReference>
<dbReference type="OrthoDB" id="9807213at2"/>
<dbReference type="InterPro" id="IPR006145">
    <property type="entry name" value="PsdUridine_synth_RsuA/RluA"/>
</dbReference>
<dbReference type="AlphaFoldDB" id="A0A5N1I8S7"/>
<evidence type="ECO:0000313" key="10">
    <source>
        <dbReference type="Proteomes" id="UP001385848"/>
    </source>
</evidence>
<evidence type="ECO:0000256" key="1">
    <source>
        <dbReference type="ARBA" id="ARBA00008348"/>
    </source>
</evidence>
<dbReference type="GeneID" id="31743256"/>
<evidence type="ECO:0000313" key="9">
    <source>
        <dbReference type="Proteomes" id="UP000327236"/>
    </source>
</evidence>
<evidence type="ECO:0000313" key="7">
    <source>
        <dbReference type="EMBL" id="KAA9322002.1"/>
    </source>
</evidence>
<dbReference type="Gene3D" id="3.30.70.1560">
    <property type="entry name" value="Alpha-L RNA-binding motif"/>
    <property type="match status" value="1"/>
</dbReference>
<dbReference type="InterPro" id="IPR042092">
    <property type="entry name" value="PsdUridine_s_RsuA/RluB/E/F_cat"/>
</dbReference>
<comment type="similarity">
    <text evidence="1 5">Belongs to the pseudouridine synthase RsuA family.</text>
</comment>
<dbReference type="SUPFAM" id="SSF55120">
    <property type="entry name" value="Pseudouridine synthase"/>
    <property type="match status" value="1"/>
</dbReference>
<dbReference type="PANTHER" id="PTHR47683">
    <property type="entry name" value="PSEUDOURIDINE SYNTHASE FAMILY PROTEIN-RELATED"/>
    <property type="match status" value="1"/>
</dbReference>
<dbReference type="InterPro" id="IPR036986">
    <property type="entry name" value="S4_RNA-bd_sf"/>
</dbReference>
<evidence type="ECO:0000313" key="8">
    <source>
        <dbReference type="EMBL" id="MEL0564537.1"/>
    </source>
</evidence>